<proteinExistence type="predicted"/>
<protein>
    <submittedName>
        <fullName evidence="2">Uncharacterized protein</fullName>
    </submittedName>
</protein>
<sequence>MNLINNINNLDPFLKHCFLHTCVHPICTHSKRLSIFIYKFLYFFRNFIISHYNYLNIYLILIKKLYKNGFI</sequence>
<dbReference type="EMBL" id="MNCJ02000317">
    <property type="protein sequence ID" value="KAF5817619.1"/>
    <property type="molecule type" value="Genomic_DNA"/>
</dbReference>
<keyword evidence="1" id="KW-1133">Transmembrane helix</keyword>
<keyword evidence="3" id="KW-1185">Reference proteome</keyword>
<reference evidence="2" key="2">
    <citation type="submission" date="2020-06" db="EMBL/GenBank/DDBJ databases">
        <title>Helianthus annuus Genome sequencing and assembly Release 2.</title>
        <authorList>
            <person name="Gouzy J."/>
            <person name="Langlade N."/>
            <person name="Munos S."/>
        </authorList>
    </citation>
    <scope>NUCLEOTIDE SEQUENCE</scope>
    <source>
        <tissue evidence="2">Leaves</tissue>
    </source>
</reference>
<evidence type="ECO:0000256" key="1">
    <source>
        <dbReference type="SAM" id="Phobius"/>
    </source>
</evidence>
<accession>A0A9K3JM14</accession>
<evidence type="ECO:0000313" key="3">
    <source>
        <dbReference type="Proteomes" id="UP000215914"/>
    </source>
</evidence>
<name>A0A9K3JM14_HELAN</name>
<keyword evidence="1" id="KW-0812">Transmembrane</keyword>
<evidence type="ECO:0000313" key="2">
    <source>
        <dbReference type="EMBL" id="KAF5817619.1"/>
    </source>
</evidence>
<dbReference type="AlphaFoldDB" id="A0A9K3JM14"/>
<reference evidence="2" key="1">
    <citation type="journal article" date="2017" name="Nature">
        <title>The sunflower genome provides insights into oil metabolism, flowering and Asterid evolution.</title>
        <authorList>
            <person name="Badouin H."/>
            <person name="Gouzy J."/>
            <person name="Grassa C.J."/>
            <person name="Murat F."/>
            <person name="Staton S.E."/>
            <person name="Cottret L."/>
            <person name="Lelandais-Briere C."/>
            <person name="Owens G.L."/>
            <person name="Carrere S."/>
            <person name="Mayjonade B."/>
            <person name="Legrand L."/>
            <person name="Gill N."/>
            <person name="Kane N.C."/>
            <person name="Bowers J.E."/>
            <person name="Hubner S."/>
            <person name="Bellec A."/>
            <person name="Berard A."/>
            <person name="Berges H."/>
            <person name="Blanchet N."/>
            <person name="Boniface M.C."/>
            <person name="Brunel D."/>
            <person name="Catrice O."/>
            <person name="Chaidir N."/>
            <person name="Claudel C."/>
            <person name="Donnadieu C."/>
            <person name="Faraut T."/>
            <person name="Fievet G."/>
            <person name="Helmstetter N."/>
            <person name="King M."/>
            <person name="Knapp S.J."/>
            <person name="Lai Z."/>
            <person name="Le Paslier M.C."/>
            <person name="Lippi Y."/>
            <person name="Lorenzon L."/>
            <person name="Mandel J.R."/>
            <person name="Marage G."/>
            <person name="Marchand G."/>
            <person name="Marquand E."/>
            <person name="Bret-Mestries E."/>
            <person name="Morien E."/>
            <person name="Nambeesan S."/>
            <person name="Nguyen T."/>
            <person name="Pegot-Espagnet P."/>
            <person name="Pouilly N."/>
            <person name="Raftis F."/>
            <person name="Sallet E."/>
            <person name="Schiex T."/>
            <person name="Thomas J."/>
            <person name="Vandecasteele C."/>
            <person name="Vares D."/>
            <person name="Vear F."/>
            <person name="Vautrin S."/>
            <person name="Crespi M."/>
            <person name="Mangin B."/>
            <person name="Burke J.M."/>
            <person name="Salse J."/>
            <person name="Munos S."/>
            <person name="Vincourt P."/>
            <person name="Rieseberg L.H."/>
            <person name="Langlade N.B."/>
        </authorList>
    </citation>
    <scope>NUCLEOTIDE SEQUENCE</scope>
    <source>
        <tissue evidence="2">Leaves</tissue>
    </source>
</reference>
<dbReference type="Gramene" id="mRNA:HanXRQr2_Chr02g0055181">
    <property type="protein sequence ID" value="CDS:HanXRQr2_Chr02g0055181.1"/>
    <property type="gene ID" value="HanXRQr2_Chr02g0055181"/>
</dbReference>
<keyword evidence="1" id="KW-0472">Membrane</keyword>
<organism evidence="2 3">
    <name type="scientific">Helianthus annuus</name>
    <name type="common">Common sunflower</name>
    <dbReference type="NCBI Taxonomy" id="4232"/>
    <lineage>
        <taxon>Eukaryota</taxon>
        <taxon>Viridiplantae</taxon>
        <taxon>Streptophyta</taxon>
        <taxon>Embryophyta</taxon>
        <taxon>Tracheophyta</taxon>
        <taxon>Spermatophyta</taxon>
        <taxon>Magnoliopsida</taxon>
        <taxon>eudicotyledons</taxon>
        <taxon>Gunneridae</taxon>
        <taxon>Pentapetalae</taxon>
        <taxon>asterids</taxon>
        <taxon>campanulids</taxon>
        <taxon>Asterales</taxon>
        <taxon>Asteraceae</taxon>
        <taxon>Asteroideae</taxon>
        <taxon>Heliantheae alliance</taxon>
        <taxon>Heliantheae</taxon>
        <taxon>Helianthus</taxon>
    </lineage>
</organism>
<dbReference type="Proteomes" id="UP000215914">
    <property type="component" value="Unassembled WGS sequence"/>
</dbReference>
<comment type="caution">
    <text evidence="2">The sequence shown here is derived from an EMBL/GenBank/DDBJ whole genome shotgun (WGS) entry which is preliminary data.</text>
</comment>
<gene>
    <name evidence="2" type="ORF">HanXRQr2_Chr02g0055181</name>
</gene>
<feature type="transmembrane region" description="Helical" evidence="1">
    <location>
        <begin position="40"/>
        <end position="61"/>
    </location>
</feature>